<evidence type="ECO:0000313" key="2">
    <source>
        <dbReference type="Proteomes" id="UP000323886"/>
    </source>
</evidence>
<organism evidence="1 2">
    <name type="scientific">Blastochloris sulfoviridis</name>
    <dbReference type="NCBI Taxonomy" id="50712"/>
    <lineage>
        <taxon>Bacteria</taxon>
        <taxon>Pseudomonadati</taxon>
        <taxon>Pseudomonadota</taxon>
        <taxon>Alphaproteobacteria</taxon>
        <taxon>Hyphomicrobiales</taxon>
        <taxon>Blastochloridaceae</taxon>
        <taxon>Blastochloris</taxon>
    </lineage>
</organism>
<name>A0A5M6I2F1_9HYPH</name>
<accession>A0A5M6I2F1</accession>
<protein>
    <submittedName>
        <fullName evidence="1">Uncharacterized protein</fullName>
    </submittedName>
</protein>
<keyword evidence="2" id="KW-1185">Reference proteome</keyword>
<evidence type="ECO:0000313" key="1">
    <source>
        <dbReference type="EMBL" id="KAA5602342.1"/>
    </source>
</evidence>
<reference evidence="1 2" key="1">
    <citation type="submission" date="2019-09" db="EMBL/GenBank/DDBJ databases">
        <title>Draft Whole-Genome sequence of Blastochloris sulfoviridis DSM 729.</title>
        <authorList>
            <person name="Meyer T.E."/>
            <person name="Kyndt J.A."/>
        </authorList>
    </citation>
    <scope>NUCLEOTIDE SEQUENCE [LARGE SCALE GENOMIC DNA]</scope>
    <source>
        <strain evidence="1 2">DSM 729</strain>
    </source>
</reference>
<dbReference type="RefSeq" id="WP_150096665.1">
    <property type="nucleotide sequence ID" value="NZ_VWPL01000007.1"/>
</dbReference>
<gene>
    <name evidence="1" type="ORF">F1193_05410</name>
</gene>
<sequence>MTAEIAIINKSAIALAADSAVTITTGTRQEKIFDTADKLFELCDHNPIGIMIYNGMSFAGTPLPSLIKLFRTKSCGYDKVEVAASAFLEFLQNYGASAPESAKNSDAIHTISRRLLKIRQEAADAFEKELGGYLENNKNPTQKGIAAFGNSIIKRLADEYIIILKKQDDALFMDGDFTLTEKLRSNIVECISRLFPDTSKITKNKLFQVSELLLSKSVMSDSATGIVIAGFGTDEIFPTLVSFEVDGIIGSKLKYIKTNHVDIDIIDGSTSRATVIPFAQKEMVERFLYGLDEKIQTDIADFCESTISSIAEKILEKIEFADPKGADVIQKVVEAAEAAFANGLKMHAFEAIRNRSRAQIEDMVEFMPKQELADMAEALVNLTSIKRRVSRGMETVGGPIDVAVISQSEGFVWVKRKHYFSPELNSRYFQRVERLLAHKMESAHAQNEKSR</sequence>
<dbReference type="OrthoDB" id="978985at2"/>
<comment type="caution">
    <text evidence="1">The sequence shown here is derived from an EMBL/GenBank/DDBJ whole genome shotgun (WGS) entry which is preliminary data.</text>
</comment>
<proteinExistence type="predicted"/>
<dbReference type="AlphaFoldDB" id="A0A5M6I2F1"/>
<dbReference type="EMBL" id="VWPL01000007">
    <property type="protein sequence ID" value="KAA5602342.1"/>
    <property type="molecule type" value="Genomic_DNA"/>
</dbReference>
<dbReference type="Proteomes" id="UP000323886">
    <property type="component" value="Unassembled WGS sequence"/>
</dbReference>